<evidence type="ECO:0000313" key="2">
    <source>
        <dbReference type="EMBL" id="MBB5078629.1"/>
    </source>
</evidence>
<dbReference type="GO" id="GO:0003677">
    <property type="term" value="F:DNA binding"/>
    <property type="evidence" value="ECO:0007669"/>
    <property type="project" value="UniProtKB-KW"/>
</dbReference>
<dbReference type="InterPro" id="IPR011991">
    <property type="entry name" value="ArsR-like_HTH"/>
</dbReference>
<dbReference type="Pfam" id="PF12840">
    <property type="entry name" value="HTH_20"/>
    <property type="match status" value="1"/>
</dbReference>
<evidence type="ECO:0000313" key="3">
    <source>
        <dbReference type="Proteomes" id="UP000568380"/>
    </source>
</evidence>
<organism evidence="2 3">
    <name type="scientific">Nonomuraea endophytica</name>
    <dbReference type="NCBI Taxonomy" id="714136"/>
    <lineage>
        <taxon>Bacteria</taxon>
        <taxon>Bacillati</taxon>
        <taxon>Actinomycetota</taxon>
        <taxon>Actinomycetes</taxon>
        <taxon>Streptosporangiales</taxon>
        <taxon>Streptosporangiaceae</taxon>
        <taxon>Nonomuraea</taxon>
    </lineage>
</organism>
<name>A0A7W8A349_9ACTN</name>
<dbReference type="InterPro" id="IPR036388">
    <property type="entry name" value="WH-like_DNA-bd_sf"/>
</dbReference>
<evidence type="ECO:0000259" key="1">
    <source>
        <dbReference type="SMART" id="SM00418"/>
    </source>
</evidence>
<accession>A0A7W8A349</accession>
<dbReference type="InterPro" id="IPR001845">
    <property type="entry name" value="HTH_ArsR_DNA-bd_dom"/>
</dbReference>
<dbReference type="Gene3D" id="1.10.10.10">
    <property type="entry name" value="Winged helix-like DNA-binding domain superfamily/Winged helix DNA-binding domain"/>
    <property type="match status" value="1"/>
</dbReference>
<dbReference type="RefSeq" id="WP_184963531.1">
    <property type="nucleotide sequence ID" value="NZ_JACHIN010000005.1"/>
</dbReference>
<reference evidence="2 3" key="1">
    <citation type="submission" date="2020-08" db="EMBL/GenBank/DDBJ databases">
        <title>Genomic Encyclopedia of Type Strains, Phase IV (KMG-IV): sequencing the most valuable type-strain genomes for metagenomic binning, comparative biology and taxonomic classification.</title>
        <authorList>
            <person name="Goeker M."/>
        </authorList>
    </citation>
    <scope>NUCLEOTIDE SEQUENCE [LARGE SCALE GENOMIC DNA]</scope>
    <source>
        <strain evidence="2 3">DSM 45385</strain>
    </source>
</reference>
<dbReference type="Proteomes" id="UP000568380">
    <property type="component" value="Unassembled WGS sequence"/>
</dbReference>
<proteinExistence type="predicted"/>
<dbReference type="CDD" id="cd00090">
    <property type="entry name" value="HTH_ARSR"/>
    <property type="match status" value="1"/>
</dbReference>
<dbReference type="GO" id="GO:0003700">
    <property type="term" value="F:DNA-binding transcription factor activity"/>
    <property type="evidence" value="ECO:0007669"/>
    <property type="project" value="InterPro"/>
</dbReference>
<protein>
    <submittedName>
        <fullName evidence="2">DNA-binding transcriptional ArsR family regulator</fullName>
    </submittedName>
</protein>
<dbReference type="InterPro" id="IPR036390">
    <property type="entry name" value="WH_DNA-bd_sf"/>
</dbReference>
<dbReference type="EMBL" id="JACHIN010000005">
    <property type="protein sequence ID" value="MBB5078629.1"/>
    <property type="molecule type" value="Genomic_DNA"/>
</dbReference>
<comment type="caution">
    <text evidence="2">The sequence shown here is derived from an EMBL/GenBank/DDBJ whole genome shotgun (WGS) entry which is preliminary data.</text>
</comment>
<dbReference type="SUPFAM" id="SSF46785">
    <property type="entry name" value="Winged helix' DNA-binding domain"/>
    <property type="match status" value="1"/>
</dbReference>
<gene>
    <name evidence="2" type="ORF">HNR40_004115</name>
</gene>
<dbReference type="SMART" id="SM00418">
    <property type="entry name" value="HTH_ARSR"/>
    <property type="match status" value="1"/>
</dbReference>
<feature type="domain" description="HTH arsR-type" evidence="1">
    <location>
        <begin position="14"/>
        <end position="126"/>
    </location>
</feature>
<keyword evidence="3" id="KW-1185">Reference proteome</keyword>
<keyword evidence="2" id="KW-0238">DNA-binding</keyword>
<sequence>MEQARRHLGPKDAGTLKALSHPLRMRLLLLVHETGPATVGMLAERLAQPVGVVSYHMRQLALHGLVAEVPELARDRRERWWRMVPTESVSMTPSEFADDPVGRVASRATMLQLIDATAERMREWVNAMHAWPPEWQDASTLARKGPMRLTAQELSRFDDELDDLVMRYQSMGENAEDEPADRRPVIFFCYTEPIGPPLSE</sequence>
<dbReference type="AlphaFoldDB" id="A0A7W8A349"/>